<dbReference type="Pfam" id="PF13426">
    <property type="entry name" value="PAS_9"/>
    <property type="match status" value="1"/>
</dbReference>
<dbReference type="SUPFAM" id="SSF55785">
    <property type="entry name" value="PYP-like sensor domain (PAS domain)"/>
    <property type="match status" value="1"/>
</dbReference>
<sequence length="412" mass="47236">MATIQSYLKKYRRTFLYVIPADHEFRLFSISPWKLNLFRDTIMYCLPLGMIGVLLFLINALVNGKVFFPIFMVVVIISLMGFVVNRKIKLDYRMVIVVALLYLIAVTYLLFVGSDGPGALYLLIITFFTAMIFPTRATFIPLVVNIAICLLIGFIIHFKPFPNALSETYDLTLWIAYSWNFIFVSFVSVFMIHTVLNGFEKTRLKEAILVKKLDASERYYRNLFDANPVPMYIFELTTGNFLKVNDAAVKKYGYSQEEFLSMNITKIRPASEISKLMDIFSSIKTREYSGILTHIDKNGKLFPVEIDTTIVNIDGIDARLVLATDVSKRMNYVRMIEKQNQDLKDIAWIQSHKVRAPLTNIMSLTEMMLQQPHADHIDILQMLKDSTTQLNEAIASIVNQAEGNQVLPPEPE</sequence>
<organism evidence="3 4">
    <name type="scientific">Pedobacter gandavensis</name>
    <dbReference type="NCBI Taxonomy" id="2679963"/>
    <lineage>
        <taxon>Bacteria</taxon>
        <taxon>Pseudomonadati</taxon>
        <taxon>Bacteroidota</taxon>
        <taxon>Sphingobacteriia</taxon>
        <taxon>Sphingobacteriales</taxon>
        <taxon>Sphingobacteriaceae</taxon>
        <taxon>Pedobacter</taxon>
    </lineage>
</organism>
<keyword evidence="1" id="KW-0812">Transmembrane</keyword>
<protein>
    <submittedName>
        <fullName evidence="3">PAS domain S-box protein</fullName>
    </submittedName>
</protein>
<dbReference type="Pfam" id="PF20969">
    <property type="entry name" value="MASE11"/>
    <property type="match status" value="1"/>
</dbReference>
<feature type="transmembrane region" description="Helical" evidence="1">
    <location>
        <begin position="173"/>
        <end position="196"/>
    </location>
</feature>
<feature type="transmembrane region" description="Helical" evidence="1">
    <location>
        <begin position="92"/>
        <end position="112"/>
    </location>
</feature>
<reference evidence="3 4" key="1">
    <citation type="submission" date="2019-11" db="EMBL/GenBank/DDBJ databases">
        <title>Description of Pedobacter sp. LMG 31462T.</title>
        <authorList>
            <person name="Carlier A."/>
            <person name="Qi S."/>
            <person name="Vandamme P."/>
        </authorList>
    </citation>
    <scope>NUCLEOTIDE SEQUENCE [LARGE SCALE GENOMIC DNA]</scope>
    <source>
        <strain evidence="3 4">LMG 31462</strain>
    </source>
</reference>
<dbReference type="InterPro" id="IPR000014">
    <property type="entry name" value="PAS"/>
</dbReference>
<feature type="transmembrane region" description="Helical" evidence="1">
    <location>
        <begin position="66"/>
        <end position="85"/>
    </location>
</feature>
<dbReference type="SUPFAM" id="SSF47384">
    <property type="entry name" value="Homodimeric domain of signal transducing histidine kinase"/>
    <property type="match status" value="1"/>
</dbReference>
<dbReference type="SMART" id="SM00091">
    <property type="entry name" value="PAS"/>
    <property type="match status" value="1"/>
</dbReference>
<dbReference type="RefSeq" id="WP_182960227.1">
    <property type="nucleotide sequence ID" value="NZ_WNXC01000007.1"/>
</dbReference>
<feature type="transmembrane region" description="Helical" evidence="1">
    <location>
        <begin position="142"/>
        <end position="161"/>
    </location>
</feature>
<gene>
    <name evidence="3" type="ORF">GM920_18510</name>
</gene>
<dbReference type="InterPro" id="IPR035965">
    <property type="entry name" value="PAS-like_dom_sf"/>
</dbReference>
<keyword evidence="1" id="KW-0472">Membrane</keyword>
<keyword evidence="1" id="KW-1133">Transmembrane helix</keyword>
<evidence type="ECO:0000259" key="2">
    <source>
        <dbReference type="PROSITE" id="PS50112"/>
    </source>
</evidence>
<name>A0ABR6F0D4_9SPHI</name>
<proteinExistence type="predicted"/>
<dbReference type="Gene3D" id="3.30.450.20">
    <property type="entry name" value="PAS domain"/>
    <property type="match status" value="1"/>
</dbReference>
<accession>A0ABR6F0D4</accession>
<dbReference type="InterPro" id="IPR036097">
    <property type="entry name" value="HisK_dim/P_sf"/>
</dbReference>
<feature type="transmembrane region" description="Helical" evidence="1">
    <location>
        <begin position="118"/>
        <end position="135"/>
    </location>
</feature>
<dbReference type="PROSITE" id="PS50112">
    <property type="entry name" value="PAS"/>
    <property type="match status" value="1"/>
</dbReference>
<evidence type="ECO:0000313" key="4">
    <source>
        <dbReference type="Proteomes" id="UP000636110"/>
    </source>
</evidence>
<comment type="caution">
    <text evidence="3">The sequence shown here is derived from an EMBL/GenBank/DDBJ whole genome shotgun (WGS) entry which is preliminary data.</text>
</comment>
<dbReference type="NCBIfam" id="TIGR00229">
    <property type="entry name" value="sensory_box"/>
    <property type="match status" value="1"/>
</dbReference>
<dbReference type="EMBL" id="WNXC01000007">
    <property type="protein sequence ID" value="MBB2150896.1"/>
    <property type="molecule type" value="Genomic_DNA"/>
</dbReference>
<feature type="transmembrane region" description="Helical" evidence="1">
    <location>
        <begin position="41"/>
        <end position="60"/>
    </location>
</feature>
<keyword evidence="4" id="KW-1185">Reference proteome</keyword>
<dbReference type="CDD" id="cd00130">
    <property type="entry name" value="PAS"/>
    <property type="match status" value="1"/>
</dbReference>
<evidence type="ECO:0000256" key="1">
    <source>
        <dbReference type="SAM" id="Phobius"/>
    </source>
</evidence>
<feature type="domain" description="PAS" evidence="2">
    <location>
        <begin position="216"/>
        <end position="263"/>
    </location>
</feature>
<dbReference type="InterPro" id="IPR048437">
    <property type="entry name" value="MASE11"/>
</dbReference>
<evidence type="ECO:0000313" key="3">
    <source>
        <dbReference type="EMBL" id="MBB2150896.1"/>
    </source>
</evidence>
<dbReference type="Proteomes" id="UP000636110">
    <property type="component" value="Unassembled WGS sequence"/>
</dbReference>